<comment type="caution">
    <text evidence="2">The sequence shown here is derived from an EMBL/GenBank/DDBJ whole genome shotgun (WGS) entry which is preliminary data.</text>
</comment>
<sequence>MLKKTKLIVSTLALTMAFSASAMAAAQQPTDLTTLSAEPHAKHGRHADSHSIYEEAASVLNMDKQQLMKELNSGKSLVDIAKSQNVSEEKLRASLTSKQAARIDAAVKSGKLTADKADIMKAKVNDFITQLMNKKGMLQRNHKRMLLSEDKLAKQLGLSVEELRNKLHNGKSIAELAAEKGISKDKLIESIKEDLTPMIEGMINHKNNSGEPIKGDKLK</sequence>
<dbReference type="RefSeq" id="WP_132417136.1">
    <property type="nucleotide sequence ID" value="NZ_SKFG01000003.1"/>
</dbReference>
<reference evidence="2 3" key="1">
    <citation type="submission" date="2019-03" db="EMBL/GenBank/DDBJ databases">
        <authorList>
            <person name="Kim M.K.M."/>
        </authorList>
    </citation>
    <scope>NUCLEOTIDE SEQUENCE [LARGE SCALE GENOMIC DNA]</scope>
    <source>
        <strain evidence="2 3">18JY21-1</strain>
    </source>
</reference>
<feature type="chain" id="PRO_5020731926" description="LysM domain-containing protein" evidence="1">
    <location>
        <begin position="25"/>
        <end position="219"/>
    </location>
</feature>
<dbReference type="EMBL" id="SKFG01000003">
    <property type="protein sequence ID" value="TCZ79477.1"/>
    <property type="molecule type" value="Genomic_DNA"/>
</dbReference>
<feature type="signal peptide" evidence="1">
    <location>
        <begin position="1"/>
        <end position="24"/>
    </location>
</feature>
<keyword evidence="3" id="KW-1185">Reference proteome</keyword>
<accession>A0A4R4EIE9</accession>
<gene>
    <name evidence="2" type="ORF">E0485_06365</name>
</gene>
<evidence type="ECO:0000313" key="2">
    <source>
        <dbReference type="EMBL" id="TCZ79477.1"/>
    </source>
</evidence>
<dbReference type="AlphaFoldDB" id="A0A4R4EIE9"/>
<keyword evidence="1" id="KW-0732">Signal</keyword>
<evidence type="ECO:0000256" key="1">
    <source>
        <dbReference type="SAM" id="SignalP"/>
    </source>
</evidence>
<dbReference type="OrthoDB" id="2375390at2"/>
<dbReference type="Proteomes" id="UP000295418">
    <property type="component" value="Unassembled WGS sequence"/>
</dbReference>
<name>A0A4R4EIE9_9BACL</name>
<evidence type="ECO:0008006" key="4">
    <source>
        <dbReference type="Google" id="ProtNLM"/>
    </source>
</evidence>
<organism evidence="2 3">
    <name type="scientific">Paenibacillus albiflavus</name>
    <dbReference type="NCBI Taxonomy" id="2545760"/>
    <lineage>
        <taxon>Bacteria</taxon>
        <taxon>Bacillati</taxon>
        <taxon>Bacillota</taxon>
        <taxon>Bacilli</taxon>
        <taxon>Bacillales</taxon>
        <taxon>Paenibacillaceae</taxon>
        <taxon>Paenibacillus</taxon>
    </lineage>
</organism>
<proteinExistence type="predicted"/>
<protein>
    <recommendedName>
        <fullName evidence="4">LysM domain-containing protein</fullName>
    </recommendedName>
</protein>
<evidence type="ECO:0000313" key="3">
    <source>
        <dbReference type="Proteomes" id="UP000295418"/>
    </source>
</evidence>